<evidence type="ECO:0000256" key="5">
    <source>
        <dbReference type="ARBA" id="ARBA00030172"/>
    </source>
</evidence>
<evidence type="ECO:0000259" key="8">
    <source>
        <dbReference type="SMART" id="SM00984"/>
    </source>
</evidence>
<name>A0AA41G3E2_9EURY</name>
<dbReference type="PIRSF" id="PIRSF000124">
    <property type="entry name" value="UDPglc_GDPman_dh"/>
    <property type="match status" value="1"/>
</dbReference>
<dbReference type="Gene3D" id="3.40.50.720">
    <property type="entry name" value="NAD(P)-binding Rossmann-like Domain"/>
    <property type="match status" value="2"/>
</dbReference>
<dbReference type="InterPro" id="IPR001732">
    <property type="entry name" value="UDP-Glc/GDP-Man_DH_N"/>
</dbReference>
<comment type="catalytic activity">
    <reaction evidence="6">
        <text>UDP-N-acetyl-alpha-D-mannosamine + 2 NAD(+) + H2O = UDP-N-acetyl-alpha-D-mannosaminouronate + 2 NADH + 3 H(+)</text>
        <dbReference type="Rhea" id="RHEA:25780"/>
        <dbReference type="ChEBI" id="CHEBI:15377"/>
        <dbReference type="ChEBI" id="CHEBI:15378"/>
        <dbReference type="ChEBI" id="CHEBI:57540"/>
        <dbReference type="ChEBI" id="CHEBI:57945"/>
        <dbReference type="ChEBI" id="CHEBI:68623"/>
        <dbReference type="ChEBI" id="CHEBI:70731"/>
        <dbReference type="EC" id="1.1.1.336"/>
    </reaction>
</comment>
<gene>
    <name evidence="9" type="ORF">KTS37_13065</name>
</gene>
<dbReference type="InterPro" id="IPR017476">
    <property type="entry name" value="UDP-Glc/GDP-Man"/>
</dbReference>
<dbReference type="InterPro" id="IPR014027">
    <property type="entry name" value="UDP-Glc/GDP-Man_DH_C"/>
</dbReference>
<dbReference type="InterPro" id="IPR028359">
    <property type="entry name" value="UDP_ManNAc/GlcNAc_DH"/>
</dbReference>
<dbReference type="SUPFAM" id="SSF48179">
    <property type="entry name" value="6-phosphogluconate dehydrogenase C-terminal domain-like"/>
    <property type="match status" value="1"/>
</dbReference>
<protein>
    <recommendedName>
        <fullName evidence="2">UDP-N-acetyl-D-mannosamine dehydrogenase</fullName>
        <ecNumber evidence="1">1.1.1.336</ecNumber>
    </recommendedName>
    <alternativeName>
        <fullName evidence="5">UDP-ManNAc 6-dehydrogenase</fullName>
    </alternativeName>
</protein>
<dbReference type="GO" id="GO:0000271">
    <property type="term" value="P:polysaccharide biosynthetic process"/>
    <property type="evidence" value="ECO:0007669"/>
    <property type="project" value="InterPro"/>
</dbReference>
<dbReference type="InterPro" id="IPR036291">
    <property type="entry name" value="NAD(P)-bd_dom_sf"/>
</dbReference>
<dbReference type="Pfam" id="PF03720">
    <property type="entry name" value="UDPG_MGDP_dh_C"/>
    <property type="match status" value="1"/>
</dbReference>
<dbReference type="Pfam" id="PF00984">
    <property type="entry name" value="UDPG_MGDP_dh"/>
    <property type="match status" value="1"/>
</dbReference>
<organism evidence="9 10">
    <name type="scientific">Haloarcula salina</name>
    <dbReference type="NCBI Taxonomy" id="1429914"/>
    <lineage>
        <taxon>Archaea</taxon>
        <taxon>Methanobacteriati</taxon>
        <taxon>Methanobacteriota</taxon>
        <taxon>Stenosarchaea group</taxon>
        <taxon>Halobacteria</taxon>
        <taxon>Halobacteriales</taxon>
        <taxon>Haloarculaceae</taxon>
        <taxon>Haloarcula</taxon>
    </lineage>
</organism>
<dbReference type="GO" id="GO:0016628">
    <property type="term" value="F:oxidoreductase activity, acting on the CH-CH group of donors, NAD or NADP as acceptor"/>
    <property type="evidence" value="ECO:0007669"/>
    <property type="project" value="InterPro"/>
</dbReference>
<evidence type="ECO:0000313" key="9">
    <source>
        <dbReference type="EMBL" id="MBV0902718.1"/>
    </source>
</evidence>
<evidence type="ECO:0000256" key="2">
    <source>
        <dbReference type="ARBA" id="ARBA00016796"/>
    </source>
</evidence>
<dbReference type="PANTHER" id="PTHR43491:SF1">
    <property type="entry name" value="UDP-N-ACETYL-D-MANNOSAMINE DEHYDROGENASE"/>
    <property type="match status" value="1"/>
</dbReference>
<evidence type="ECO:0000256" key="6">
    <source>
        <dbReference type="ARBA" id="ARBA00049130"/>
    </source>
</evidence>
<dbReference type="EC" id="1.1.1.336" evidence="1"/>
<sequence>MEICVHGLGYIGLATASLFVHNGHKVIGYDTDDRVRRRLERGEPEVTEEELETYVRDALDGELTISSHPEAADYQLICVPTPYDRDAGRADLQYVEAAARNVRPLLRADDVVVLESTVPPGTTATVLSPILAESGLEPGTDIGLGYVPETMLPGNAVTELQSNDRILGGIDADSTAAIEELYGTVPTGDLRVAPDATTAEFVKLVQNAFRDVNIAYANTLALTARDYGVDVREAIRLANNHPRVDILRPGPGVGGHCLPVDPLFFAERSDETQLVDAARRVNDRMPGYVADLVAEALGTLEDKTVAILGVAYKGNVDDTRNSPGLEIARILSDPETAELRVADGGMGATEIRLCDPHVTSPTLELESLADALDGADAAVLTSAHDEFADLDPRRVGSLLGERVMVDPLALMDADSWEQHGFELVGI</sequence>
<feature type="domain" description="UDP-glucose/GDP-mannose dehydrogenase C-terminal" evidence="8">
    <location>
        <begin position="306"/>
        <end position="413"/>
    </location>
</feature>
<comment type="similarity">
    <text evidence="7">Belongs to the UDP-glucose/GDP-mannose dehydrogenase family.</text>
</comment>
<evidence type="ECO:0000313" key="10">
    <source>
        <dbReference type="Proteomes" id="UP001166304"/>
    </source>
</evidence>
<dbReference type="AlphaFoldDB" id="A0AA41G3E2"/>
<comment type="caution">
    <text evidence="9">The sequence shown here is derived from an EMBL/GenBank/DDBJ whole genome shotgun (WGS) entry which is preliminary data.</text>
</comment>
<dbReference type="PIRSF" id="PIRSF500136">
    <property type="entry name" value="UDP_ManNAc_DH"/>
    <property type="match status" value="1"/>
</dbReference>
<accession>A0AA41G3E2</accession>
<dbReference type="Proteomes" id="UP001166304">
    <property type="component" value="Unassembled WGS sequence"/>
</dbReference>
<reference evidence="9" key="1">
    <citation type="submission" date="2021-06" db="EMBL/GenBank/DDBJ databases">
        <title>New haloarchaea isolates fom saline soil.</title>
        <authorList>
            <person name="Duran-Viseras A."/>
            <person name="Sanchez-Porro C.S."/>
            <person name="Ventosa A."/>
        </authorList>
    </citation>
    <scope>NUCLEOTIDE SEQUENCE</scope>
    <source>
        <strain evidence="9">JCM 18369</strain>
    </source>
</reference>
<evidence type="ECO:0000256" key="4">
    <source>
        <dbReference type="ARBA" id="ARBA00023027"/>
    </source>
</evidence>
<dbReference type="RefSeq" id="WP_162414295.1">
    <property type="nucleotide sequence ID" value="NZ_JAHQXE010000004.1"/>
</dbReference>
<dbReference type="NCBIfam" id="TIGR03026">
    <property type="entry name" value="NDP-sugDHase"/>
    <property type="match status" value="1"/>
</dbReference>
<dbReference type="SMART" id="SM00984">
    <property type="entry name" value="UDPG_MGDP_dh_C"/>
    <property type="match status" value="1"/>
</dbReference>
<dbReference type="Pfam" id="PF03721">
    <property type="entry name" value="UDPG_MGDP_dh_N"/>
    <property type="match status" value="1"/>
</dbReference>
<dbReference type="SUPFAM" id="SSF51735">
    <property type="entry name" value="NAD(P)-binding Rossmann-fold domains"/>
    <property type="match status" value="1"/>
</dbReference>
<dbReference type="SUPFAM" id="SSF52413">
    <property type="entry name" value="UDP-glucose/GDP-mannose dehydrogenase C-terminal domain"/>
    <property type="match status" value="1"/>
</dbReference>
<dbReference type="GO" id="GO:0051287">
    <property type="term" value="F:NAD binding"/>
    <property type="evidence" value="ECO:0007669"/>
    <property type="project" value="InterPro"/>
</dbReference>
<dbReference type="GO" id="GO:0089714">
    <property type="term" value="F:UDP-N-acetyl-D-mannosamine dehydrogenase activity"/>
    <property type="evidence" value="ECO:0007669"/>
    <property type="project" value="UniProtKB-EC"/>
</dbReference>
<evidence type="ECO:0000256" key="3">
    <source>
        <dbReference type="ARBA" id="ARBA00023002"/>
    </source>
</evidence>
<keyword evidence="3" id="KW-0560">Oxidoreductase</keyword>
<evidence type="ECO:0000256" key="1">
    <source>
        <dbReference type="ARBA" id="ARBA00012935"/>
    </source>
</evidence>
<keyword evidence="4" id="KW-0520">NAD</keyword>
<proteinExistence type="inferred from homology"/>
<evidence type="ECO:0000256" key="7">
    <source>
        <dbReference type="PIRNR" id="PIRNR000124"/>
    </source>
</evidence>
<dbReference type="InterPro" id="IPR036220">
    <property type="entry name" value="UDP-Glc/GDP-Man_DH_C_sf"/>
</dbReference>
<dbReference type="InterPro" id="IPR014026">
    <property type="entry name" value="UDP-Glc/GDP-Man_DH_dimer"/>
</dbReference>
<keyword evidence="10" id="KW-1185">Reference proteome</keyword>
<dbReference type="InterPro" id="IPR008927">
    <property type="entry name" value="6-PGluconate_DH-like_C_sf"/>
</dbReference>
<dbReference type="PANTHER" id="PTHR43491">
    <property type="entry name" value="UDP-N-ACETYL-D-MANNOSAMINE DEHYDROGENASE"/>
    <property type="match status" value="1"/>
</dbReference>
<dbReference type="EMBL" id="JAHQXE010000004">
    <property type="protein sequence ID" value="MBV0902718.1"/>
    <property type="molecule type" value="Genomic_DNA"/>
</dbReference>